<reference evidence="11" key="3">
    <citation type="submission" date="2011-03" db="EMBL/GenBank/DDBJ databases">
        <title>Annotation of Magnaporthe poae ATCC 64411.</title>
        <authorList>
            <person name="Ma L.-J."/>
            <person name="Dead R."/>
            <person name="Young S.K."/>
            <person name="Zeng Q."/>
            <person name="Gargeya S."/>
            <person name="Fitzgerald M."/>
            <person name="Haas B."/>
            <person name="Abouelleil A."/>
            <person name="Alvarado L."/>
            <person name="Arachchi H.M."/>
            <person name="Berlin A."/>
            <person name="Brown A."/>
            <person name="Chapman S.B."/>
            <person name="Chen Z."/>
            <person name="Dunbar C."/>
            <person name="Freedman E."/>
            <person name="Gearin G."/>
            <person name="Gellesch M."/>
            <person name="Goldberg J."/>
            <person name="Griggs A."/>
            <person name="Gujja S."/>
            <person name="Heiman D."/>
            <person name="Howarth C."/>
            <person name="Larson L."/>
            <person name="Lui A."/>
            <person name="MacDonald P.J.P."/>
            <person name="Mehta T."/>
            <person name="Montmayeur A."/>
            <person name="Murphy C."/>
            <person name="Neiman D."/>
            <person name="Pearson M."/>
            <person name="Priest M."/>
            <person name="Roberts A."/>
            <person name="Saif S."/>
            <person name="Shea T."/>
            <person name="Shenoy N."/>
            <person name="Sisk P."/>
            <person name="Stolte C."/>
            <person name="Sykes S."/>
            <person name="Yandava C."/>
            <person name="Wortman J."/>
            <person name="Nusbaum C."/>
            <person name="Birren B."/>
        </authorList>
    </citation>
    <scope>NUCLEOTIDE SEQUENCE</scope>
    <source>
        <strain evidence="11">ATCC 64411</strain>
    </source>
</reference>
<feature type="compositionally biased region" description="Polar residues" evidence="8">
    <location>
        <begin position="22"/>
        <end position="37"/>
    </location>
</feature>
<feature type="transmembrane region" description="Helical" evidence="9">
    <location>
        <begin position="475"/>
        <end position="500"/>
    </location>
</feature>
<dbReference type="PANTHER" id="PTHR11132">
    <property type="entry name" value="SOLUTE CARRIER FAMILY 35"/>
    <property type="match status" value="1"/>
</dbReference>
<accession>A0A0C4DTD6</accession>
<feature type="compositionally biased region" description="Acidic residues" evidence="8">
    <location>
        <begin position="240"/>
        <end position="254"/>
    </location>
</feature>
<gene>
    <name evidence="11" type="ORF">MAPG_03200</name>
</gene>
<dbReference type="eggNOG" id="KOG1443">
    <property type="taxonomic scope" value="Eukaryota"/>
</dbReference>
<evidence type="ECO:0000256" key="2">
    <source>
        <dbReference type="ARBA" id="ARBA00004477"/>
    </source>
</evidence>
<feature type="transmembrane region" description="Helical" evidence="9">
    <location>
        <begin position="550"/>
        <end position="568"/>
    </location>
</feature>
<dbReference type="EnsemblFungi" id="MAPG_03200T0">
    <property type="protein sequence ID" value="MAPG_03200T0"/>
    <property type="gene ID" value="MAPG_03200"/>
</dbReference>
<dbReference type="OMA" id="EWHARCK"/>
<keyword evidence="11" id="KW-0762">Sugar transport</keyword>
<keyword evidence="7 9" id="KW-0472">Membrane</keyword>
<feature type="transmembrane region" description="Helical" evidence="9">
    <location>
        <begin position="580"/>
        <end position="602"/>
    </location>
</feature>
<feature type="transmembrane region" description="Helical" evidence="9">
    <location>
        <begin position="333"/>
        <end position="358"/>
    </location>
</feature>
<dbReference type="EMBL" id="ADBL01000777">
    <property type="status" value="NOT_ANNOTATED_CDS"/>
    <property type="molecule type" value="Genomic_DNA"/>
</dbReference>
<evidence type="ECO:0000256" key="4">
    <source>
        <dbReference type="ARBA" id="ARBA00011182"/>
    </source>
</evidence>
<dbReference type="OrthoDB" id="18894at2759"/>
<proteinExistence type="inferred from homology"/>
<keyword evidence="5 9" id="KW-0812">Transmembrane</keyword>
<dbReference type="Proteomes" id="UP000011715">
    <property type="component" value="Unassembled WGS sequence"/>
</dbReference>
<feature type="transmembrane region" description="Helical" evidence="9">
    <location>
        <begin position="608"/>
        <end position="626"/>
    </location>
</feature>
<dbReference type="EMBL" id="GL876967">
    <property type="protein sequence ID" value="KLU84155.1"/>
    <property type="molecule type" value="Genomic_DNA"/>
</dbReference>
<feature type="region of interest" description="Disordered" evidence="8">
    <location>
        <begin position="1"/>
        <end position="261"/>
    </location>
</feature>
<dbReference type="GO" id="GO:0005789">
    <property type="term" value="C:endoplasmic reticulum membrane"/>
    <property type="evidence" value="ECO:0007669"/>
    <property type="project" value="UniProtKB-SubCell"/>
</dbReference>
<evidence type="ECO:0000313" key="12">
    <source>
        <dbReference type="EnsemblFungi" id="MAPG_03200T0"/>
    </source>
</evidence>
<feature type="transmembrane region" description="Helical" evidence="9">
    <location>
        <begin position="450"/>
        <end position="469"/>
    </location>
</feature>
<feature type="compositionally biased region" description="Polar residues" evidence="8">
    <location>
        <begin position="102"/>
        <end position="114"/>
    </location>
</feature>
<reference evidence="12" key="4">
    <citation type="journal article" date="2015" name="G3 (Bethesda)">
        <title>Genome sequences of three phytopathogenic species of the Magnaporthaceae family of fungi.</title>
        <authorList>
            <person name="Okagaki L.H."/>
            <person name="Nunes C.C."/>
            <person name="Sailsbery J."/>
            <person name="Clay B."/>
            <person name="Brown D."/>
            <person name="John T."/>
            <person name="Oh Y."/>
            <person name="Young N."/>
            <person name="Fitzgerald M."/>
            <person name="Haas B.J."/>
            <person name="Zeng Q."/>
            <person name="Young S."/>
            <person name="Adiconis X."/>
            <person name="Fan L."/>
            <person name="Levin J.Z."/>
            <person name="Mitchell T.K."/>
            <person name="Okubara P.A."/>
            <person name="Farman M.L."/>
            <person name="Kohn L.M."/>
            <person name="Birren B."/>
            <person name="Ma L.-J."/>
            <person name="Dean R.A."/>
        </authorList>
    </citation>
    <scope>NUCLEOTIDE SEQUENCE</scope>
    <source>
        <strain evidence="12">ATCC 64411 / 73-15</strain>
    </source>
</reference>
<evidence type="ECO:0000256" key="3">
    <source>
        <dbReference type="ARBA" id="ARBA00010425"/>
    </source>
</evidence>
<evidence type="ECO:0000313" key="13">
    <source>
        <dbReference type="Proteomes" id="UP000011715"/>
    </source>
</evidence>
<evidence type="ECO:0000256" key="1">
    <source>
        <dbReference type="ARBA" id="ARBA00003420"/>
    </source>
</evidence>
<protein>
    <submittedName>
        <fullName evidence="11">Nucleotide-sugar transporter</fullName>
    </submittedName>
</protein>
<feature type="compositionally biased region" description="Low complexity" evidence="8">
    <location>
        <begin position="53"/>
        <end position="98"/>
    </location>
</feature>
<evidence type="ECO:0000256" key="8">
    <source>
        <dbReference type="SAM" id="MobiDB-lite"/>
    </source>
</evidence>
<reference evidence="13" key="1">
    <citation type="submission" date="2010-05" db="EMBL/GenBank/DDBJ databases">
        <title>The genome sequence of Magnaporthe poae strain ATCC 64411.</title>
        <authorList>
            <person name="Ma L.-J."/>
            <person name="Dead R."/>
            <person name="Young S."/>
            <person name="Zeng Q."/>
            <person name="Koehrsen M."/>
            <person name="Alvarado L."/>
            <person name="Berlin A."/>
            <person name="Chapman S.B."/>
            <person name="Chen Z."/>
            <person name="Freedman E."/>
            <person name="Gellesch M."/>
            <person name="Goldberg J."/>
            <person name="Griggs A."/>
            <person name="Gujja S."/>
            <person name="Heilman E.R."/>
            <person name="Heiman D."/>
            <person name="Hepburn T."/>
            <person name="Howarth C."/>
            <person name="Jen D."/>
            <person name="Larson L."/>
            <person name="Mehta T."/>
            <person name="Neiman D."/>
            <person name="Pearson M."/>
            <person name="Roberts A."/>
            <person name="Saif S."/>
            <person name="Shea T."/>
            <person name="Shenoy N."/>
            <person name="Sisk P."/>
            <person name="Stolte C."/>
            <person name="Sykes S."/>
            <person name="Walk T."/>
            <person name="White J."/>
            <person name="Yandava C."/>
            <person name="Haas B."/>
            <person name="Nusbaum C."/>
            <person name="Birren B."/>
        </authorList>
    </citation>
    <scope>NUCLEOTIDE SEQUENCE [LARGE SCALE GENOMIC DNA]</scope>
    <source>
        <strain evidence="13">ATCC 64411 / 73-15</strain>
    </source>
</reference>
<keyword evidence="6 9" id="KW-1133">Transmembrane helix</keyword>
<comment type="function">
    <text evidence="1">Involved in the import of GDP-mannose from the cytoplasm into the Golgi lumen.</text>
</comment>
<feature type="compositionally biased region" description="Low complexity" evidence="8">
    <location>
        <begin position="647"/>
        <end position="658"/>
    </location>
</feature>
<evidence type="ECO:0000313" key="11">
    <source>
        <dbReference type="EMBL" id="KLU84155.1"/>
    </source>
</evidence>
<feature type="domain" description="Sugar phosphate transporter" evidence="10">
    <location>
        <begin position="306"/>
        <end position="624"/>
    </location>
</feature>
<evidence type="ECO:0000256" key="6">
    <source>
        <dbReference type="ARBA" id="ARBA00022989"/>
    </source>
</evidence>
<reference evidence="12" key="5">
    <citation type="submission" date="2015-06" db="UniProtKB">
        <authorList>
            <consortium name="EnsemblFungi"/>
        </authorList>
    </citation>
    <scope>IDENTIFICATION</scope>
    <source>
        <strain evidence="12">ATCC 64411</strain>
    </source>
</reference>
<organism evidence="12 13">
    <name type="scientific">Magnaporthiopsis poae (strain ATCC 64411 / 73-15)</name>
    <name type="common">Kentucky bluegrass fungus</name>
    <name type="synonym">Magnaporthe poae</name>
    <dbReference type="NCBI Taxonomy" id="644358"/>
    <lineage>
        <taxon>Eukaryota</taxon>
        <taxon>Fungi</taxon>
        <taxon>Dikarya</taxon>
        <taxon>Ascomycota</taxon>
        <taxon>Pezizomycotina</taxon>
        <taxon>Sordariomycetes</taxon>
        <taxon>Sordariomycetidae</taxon>
        <taxon>Magnaporthales</taxon>
        <taxon>Magnaporthaceae</taxon>
        <taxon>Magnaporthiopsis</taxon>
    </lineage>
</organism>
<feature type="compositionally biased region" description="Gly residues" evidence="8">
    <location>
        <begin position="182"/>
        <end position="204"/>
    </location>
</feature>
<evidence type="ECO:0000256" key="7">
    <source>
        <dbReference type="ARBA" id="ARBA00023136"/>
    </source>
</evidence>
<feature type="transmembrane region" description="Helical" evidence="9">
    <location>
        <begin position="512"/>
        <end position="530"/>
    </location>
</feature>
<feature type="transmembrane region" description="Helical" evidence="9">
    <location>
        <begin position="422"/>
        <end position="443"/>
    </location>
</feature>
<feature type="compositionally biased region" description="Low complexity" evidence="8">
    <location>
        <begin position="119"/>
        <end position="131"/>
    </location>
</feature>
<feature type="transmembrane region" description="Helical" evidence="9">
    <location>
        <begin position="301"/>
        <end position="321"/>
    </location>
</feature>
<reference evidence="11" key="2">
    <citation type="submission" date="2010-05" db="EMBL/GenBank/DDBJ databases">
        <title>The Genome Sequence of Magnaporthe poae strain ATCC 64411.</title>
        <authorList>
            <consortium name="The Broad Institute Genome Sequencing Platform"/>
            <consortium name="Broad Institute Genome Sequencing Center for Infectious Disease"/>
            <person name="Ma L.-J."/>
            <person name="Dead R."/>
            <person name="Young S."/>
            <person name="Zeng Q."/>
            <person name="Koehrsen M."/>
            <person name="Alvarado L."/>
            <person name="Berlin A."/>
            <person name="Chapman S.B."/>
            <person name="Chen Z."/>
            <person name="Freedman E."/>
            <person name="Gellesch M."/>
            <person name="Goldberg J."/>
            <person name="Griggs A."/>
            <person name="Gujja S."/>
            <person name="Heilman E.R."/>
            <person name="Heiman D."/>
            <person name="Hepburn T."/>
            <person name="Howarth C."/>
            <person name="Jen D."/>
            <person name="Larson L."/>
            <person name="Mehta T."/>
            <person name="Neiman D."/>
            <person name="Pearson M."/>
            <person name="Roberts A."/>
            <person name="Saif S."/>
            <person name="Shea T."/>
            <person name="Shenoy N."/>
            <person name="Sisk P."/>
            <person name="Stolte C."/>
            <person name="Sykes S."/>
            <person name="Walk T."/>
            <person name="White J."/>
            <person name="Yandava C."/>
            <person name="Haas B."/>
            <person name="Nusbaum C."/>
            <person name="Birren B."/>
        </authorList>
    </citation>
    <scope>NUCLEOTIDE SEQUENCE</scope>
    <source>
        <strain evidence="11">ATCC 64411</strain>
    </source>
</reference>
<evidence type="ECO:0000256" key="9">
    <source>
        <dbReference type="SAM" id="Phobius"/>
    </source>
</evidence>
<keyword evidence="11" id="KW-0813">Transport</keyword>
<feature type="compositionally biased region" description="Acidic residues" evidence="8">
    <location>
        <begin position="1"/>
        <end position="11"/>
    </location>
</feature>
<comment type="subcellular location">
    <subcellularLocation>
        <location evidence="2">Endoplasmic reticulum membrane</location>
        <topology evidence="2">Multi-pass membrane protein</topology>
    </subcellularLocation>
</comment>
<dbReference type="Pfam" id="PF03151">
    <property type="entry name" value="TPT"/>
    <property type="match status" value="1"/>
</dbReference>
<dbReference type="InterPro" id="IPR004853">
    <property type="entry name" value="Sugar_P_trans_dom"/>
</dbReference>
<feature type="region of interest" description="Disordered" evidence="8">
    <location>
        <begin position="647"/>
        <end position="711"/>
    </location>
</feature>
<evidence type="ECO:0000256" key="5">
    <source>
        <dbReference type="ARBA" id="ARBA00022692"/>
    </source>
</evidence>
<dbReference type="AlphaFoldDB" id="A0A0C4DTD6"/>
<keyword evidence="13" id="KW-1185">Reference proteome</keyword>
<comment type="similarity">
    <text evidence="3">Belongs to the TPT transporter family. SLC35D subfamily.</text>
</comment>
<name>A0A0C4DTD6_MAGP6</name>
<comment type="subunit">
    <text evidence="4">Homooligomer.</text>
</comment>
<dbReference type="VEuPathDB" id="FungiDB:MAPG_03200"/>
<evidence type="ECO:0000259" key="10">
    <source>
        <dbReference type="Pfam" id="PF03151"/>
    </source>
</evidence>
<dbReference type="InterPro" id="IPR050186">
    <property type="entry name" value="TPT_transporter"/>
</dbReference>
<dbReference type="STRING" id="644358.A0A0C4DTD6"/>
<sequence>MPMPTEAEDTSTDPLAQVAIKTMSSRPATQACSSRGPPNSGIGQPAPSDRRLPTTTTTTAPPADQPAPTTSDSLSTTSSARPTPTRSSGSHSPSSSGGVDQLSPSAPVSATPLSSLRPGGAASASASAFGSRVPQPPESAIEMEPLKPPGHRRRTSSLMNPVNNNNSNTAASDPPTKRGTRAGAGGSGSGGGAGSGAIGGGSSGAGLPTDTTRTISKEPVGSVGAGKRGAGRPPPRDSDSDSVSDEDLHGDEETGLTKSHRLRKLEKRRRNTRLDQRIARDGGGVTEQEKREADKTVVRRLLINLSLIGLWYMFSLSISIYNKWMFDSKQLDFPFPMFTTSIHMLIQFGLSTAVLYFVPSLRPRNGGTRGGGSDRGRSRHEMGGPERPLMTKWFYLTRIGPCGAATGLDIGLGNTSLKLITLTFYTMCKSSVLAFVLLFAFLFRLETPTWRLFAIIGTMTVGVVMMVAGEVEFRLGGFLLVISAAFFSGFRWGLTQILLLRNPATSNPFSSIFFLAPVMFVTLFSIAVFVEGVPELWQGIKVLAEAKGVVAAPVIVLFPGAIAFFMTVSEFALLQRTSVVTLSIAGIFKEVVTILAATLVFGDRLTPINFAGLVVTLAAICCYNYLKITKMREEALLAAATAHNNNAATASSSGSGSEAEPDADAEDAGLLRRLSGDGGGGGSRTPRWTADGELPLPATPGISPRPRQRED</sequence>